<evidence type="ECO:0000313" key="8">
    <source>
        <dbReference type="Proteomes" id="UP000247569"/>
    </source>
</evidence>
<protein>
    <submittedName>
        <fullName evidence="7">RNA polymerase sigma factor (Sigma-70 family)</fullName>
    </submittedName>
</protein>
<comment type="caution">
    <text evidence="7">The sequence shown here is derived from an EMBL/GenBank/DDBJ whole genome shotgun (WGS) entry which is preliminary data.</text>
</comment>
<feature type="domain" description="RNA polymerase sigma factor 70 region 4 type 2" evidence="6">
    <location>
        <begin position="48"/>
        <end position="100"/>
    </location>
</feature>
<dbReference type="NCBIfam" id="TIGR02937">
    <property type="entry name" value="sigma70-ECF"/>
    <property type="match status" value="1"/>
</dbReference>
<dbReference type="InterPro" id="IPR014284">
    <property type="entry name" value="RNA_pol_sigma-70_dom"/>
</dbReference>
<gene>
    <name evidence="7" type="ORF">DFR70_13013</name>
</gene>
<dbReference type="SUPFAM" id="SSF88659">
    <property type="entry name" value="Sigma3 and sigma4 domains of RNA polymerase sigma factors"/>
    <property type="match status" value="1"/>
</dbReference>
<dbReference type="AlphaFoldDB" id="A0A318JKC5"/>
<dbReference type="InterPro" id="IPR013324">
    <property type="entry name" value="RNA_pol_sigma_r3/r4-like"/>
</dbReference>
<evidence type="ECO:0000256" key="2">
    <source>
        <dbReference type="ARBA" id="ARBA00023015"/>
    </source>
</evidence>
<accession>A0A318JKC5</accession>
<dbReference type="EMBL" id="QJKF01000030">
    <property type="protein sequence ID" value="PXX52765.1"/>
    <property type="molecule type" value="Genomic_DNA"/>
</dbReference>
<dbReference type="PANTHER" id="PTHR43133">
    <property type="entry name" value="RNA POLYMERASE ECF-TYPE SIGMA FACTO"/>
    <property type="match status" value="1"/>
</dbReference>
<dbReference type="GO" id="GO:0003677">
    <property type="term" value="F:DNA binding"/>
    <property type="evidence" value="ECO:0007669"/>
    <property type="project" value="UniProtKB-KW"/>
</dbReference>
<evidence type="ECO:0000259" key="6">
    <source>
        <dbReference type="Pfam" id="PF08281"/>
    </source>
</evidence>
<sequence>MAMPYMYCILRTVFLDHVRKRKRRPEKLVAEIADDDRFYGGADIEIDDEVRDAFRKLPERSQIALNLKYHEGWKTAQIAEALELRPNQVSRLMYSALEKIRKELASKPAQLRKSEE</sequence>
<keyword evidence="5" id="KW-0804">Transcription</keyword>
<reference evidence="7 8" key="1">
    <citation type="submission" date="2018-05" db="EMBL/GenBank/DDBJ databases">
        <title>Genomic Encyclopedia of Type Strains, Phase IV (KMG-IV): sequencing the most valuable type-strain genomes for metagenomic binning, comparative biology and taxonomic classification.</title>
        <authorList>
            <person name="Goeker M."/>
        </authorList>
    </citation>
    <scope>NUCLEOTIDE SEQUENCE [LARGE SCALE GENOMIC DNA]</scope>
    <source>
        <strain evidence="7 8">DSM 44704</strain>
    </source>
</reference>
<dbReference type="Gene3D" id="1.10.10.10">
    <property type="entry name" value="Winged helix-like DNA-binding domain superfamily/Winged helix DNA-binding domain"/>
    <property type="match status" value="1"/>
</dbReference>
<keyword evidence="3" id="KW-0731">Sigma factor</keyword>
<name>A0A318JKC5_9NOCA</name>
<organism evidence="7 8">
    <name type="scientific">Nocardia tenerifensis</name>
    <dbReference type="NCBI Taxonomy" id="228006"/>
    <lineage>
        <taxon>Bacteria</taxon>
        <taxon>Bacillati</taxon>
        <taxon>Actinomycetota</taxon>
        <taxon>Actinomycetes</taxon>
        <taxon>Mycobacteriales</taxon>
        <taxon>Nocardiaceae</taxon>
        <taxon>Nocardia</taxon>
    </lineage>
</organism>
<dbReference type="GO" id="GO:0006352">
    <property type="term" value="P:DNA-templated transcription initiation"/>
    <property type="evidence" value="ECO:0007669"/>
    <property type="project" value="InterPro"/>
</dbReference>
<dbReference type="Proteomes" id="UP000247569">
    <property type="component" value="Unassembled WGS sequence"/>
</dbReference>
<keyword evidence="4" id="KW-0238">DNA-binding</keyword>
<proteinExistence type="inferred from homology"/>
<dbReference type="Pfam" id="PF08281">
    <property type="entry name" value="Sigma70_r4_2"/>
    <property type="match status" value="1"/>
</dbReference>
<dbReference type="InterPro" id="IPR013249">
    <property type="entry name" value="RNA_pol_sigma70_r4_t2"/>
</dbReference>
<evidence type="ECO:0000256" key="5">
    <source>
        <dbReference type="ARBA" id="ARBA00023163"/>
    </source>
</evidence>
<dbReference type="InterPro" id="IPR039425">
    <property type="entry name" value="RNA_pol_sigma-70-like"/>
</dbReference>
<evidence type="ECO:0000256" key="1">
    <source>
        <dbReference type="ARBA" id="ARBA00010641"/>
    </source>
</evidence>
<comment type="similarity">
    <text evidence="1">Belongs to the sigma-70 factor family. ECF subfamily.</text>
</comment>
<evidence type="ECO:0000313" key="7">
    <source>
        <dbReference type="EMBL" id="PXX52765.1"/>
    </source>
</evidence>
<dbReference type="InterPro" id="IPR036388">
    <property type="entry name" value="WH-like_DNA-bd_sf"/>
</dbReference>
<keyword evidence="2" id="KW-0805">Transcription regulation</keyword>
<keyword evidence="8" id="KW-1185">Reference proteome</keyword>
<dbReference type="PANTHER" id="PTHR43133:SF8">
    <property type="entry name" value="RNA POLYMERASE SIGMA FACTOR HI_1459-RELATED"/>
    <property type="match status" value="1"/>
</dbReference>
<evidence type="ECO:0000256" key="3">
    <source>
        <dbReference type="ARBA" id="ARBA00023082"/>
    </source>
</evidence>
<evidence type="ECO:0000256" key="4">
    <source>
        <dbReference type="ARBA" id="ARBA00023125"/>
    </source>
</evidence>
<dbReference type="GO" id="GO:0016987">
    <property type="term" value="F:sigma factor activity"/>
    <property type="evidence" value="ECO:0007669"/>
    <property type="project" value="UniProtKB-KW"/>
</dbReference>